<dbReference type="Gene3D" id="1.25.10.10">
    <property type="entry name" value="Leucine-rich Repeat Variant"/>
    <property type="match status" value="1"/>
</dbReference>
<dbReference type="CDD" id="cd07920">
    <property type="entry name" value="Pumilio"/>
    <property type="match status" value="1"/>
</dbReference>
<keyword evidence="1" id="KW-0677">Repeat</keyword>
<evidence type="ECO:0000256" key="3">
    <source>
        <dbReference type="ARBA" id="ARBA00022884"/>
    </source>
</evidence>
<evidence type="ECO:0000256" key="2">
    <source>
        <dbReference type="ARBA" id="ARBA00022845"/>
    </source>
</evidence>
<dbReference type="InParanoid" id="A0A7J7DLB8"/>
<dbReference type="PROSITE" id="PS50302">
    <property type="entry name" value="PUM"/>
    <property type="match status" value="8"/>
</dbReference>
<dbReference type="GO" id="GO:0005737">
    <property type="term" value="C:cytoplasm"/>
    <property type="evidence" value="ECO:0007669"/>
    <property type="project" value="TreeGrafter"/>
</dbReference>
<comment type="caution">
    <text evidence="7">The sequence shown here is derived from an EMBL/GenBank/DDBJ whole genome shotgun (WGS) entry which is preliminary data.</text>
</comment>
<feature type="domain" description="PUM-HD" evidence="6">
    <location>
        <begin position="128"/>
        <end position="475"/>
    </location>
</feature>
<evidence type="ECO:0000313" key="8">
    <source>
        <dbReference type="Proteomes" id="UP000593562"/>
    </source>
</evidence>
<evidence type="ECO:0000313" key="7">
    <source>
        <dbReference type="EMBL" id="KAF5747024.1"/>
    </source>
</evidence>
<evidence type="ECO:0000259" key="6">
    <source>
        <dbReference type="PROSITE" id="PS50303"/>
    </source>
</evidence>
<feature type="repeat" description="Pumilio" evidence="5">
    <location>
        <begin position="154"/>
        <end position="190"/>
    </location>
</feature>
<dbReference type="PANTHER" id="PTHR12537">
    <property type="entry name" value="RNA BINDING PROTEIN PUMILIO-RELATED"/>
    <property type="match status" value="1"/>
</dbReference>
<dbReference type="PANTHER" id="PTHR12537:SF63">
    <property type="entry name" value="PUMILIO HOMOLOG 15"/>
    <property type="match status" value="1"/>
</dbReference>
<feature type="repeat" description="Pumilio" evidence="5">
    <location>
        <begin position="191"/>
        <end position="226"/>
    </location>
</feature>
<gene>
    <name evidence="7" type="ORF">HS088_TW06G01201</name>
</gene>
<dbReference type="EMBL" id="JAAARO010000006">
    <property type="protein sequence ID" value="KAF5747024.1"/>
    <property type="molecule type" value="Genomic_DNA"/>
</dbReference>
<dbReference type="AlphaFoldDB" id="A0A7J7DLB8"/>
<feature type="repeat" description="Pumilio" evidence="5">
    <location>
        <begin position="304"/>
        <end position="339"/>
    </location>
</feature>
<dbReference type="SUPFAM" id="SSF48371">
    <property type="entry name" value="ARM repeat"/>
    <property type="match status" value="1"/>
</dbReference>
<dbReference type="InterPro" id="IPR001313">
    <property type="entry name" value="Pumilio_RNA-bd_rpt"/>
</dbReference>
<dbReference type="SMART" id="SM00025">
    <property type="entry name" value="Pumilio"/>
    <property type="match status" value="8"/>
</dbReference>
<dbReference type="InterPro" id="IPR033133">
    <property type="entry name" value="PUM-HD"/>
</dbReference>
<organism evidence="7 8">
    <name type="scientific">Tripterygium wilfordii</name>
    <name type="common">Thunder God vine</name>
    <dbReference type="NCBI Taxonomy" id="458696"/>
    <lineage>
        <taxon>Eukaryota</taxon>
        <taxon>Viridiplantae</taxon>
        <taxon>Streptophyta</taxon>
        <taxon>Embryophyta</taxon>
        <taxon>Tracheophyta</taxon>
        <taxon>Spermatophyta</taxon>
        <taxon>Magnoliopsida</taxon>
        <taxon>eudicotyledons</taxon>
        <taxon>Gunneridae</taxon>
        <taxon>Pentapetalae</taxon>
        <taxon>rosids</taxon>
        <taxon>fabids</taxon>
        <taxon>Celastrales</taxon>
        <taxon>Celastraceae</taxon>
        <taxon>Tripterygium</taxon>
    </lineage>
</organism>
<dbReference type="OrthoDB" id="668540at2759"/>
<dbReference type="GO" id="GO:0006417">
    <property type="term" value="P:regulation of translation"/>
    <property type="evidence" value="ECO:0007669"/>
    <property type="project" value="UniProtKB-KW"/>
</dbReference>
<protein>
    <submittedName>
        <fullName evidence="7">Putative RNA binding protein</fullName>
    </submittedName>
</protein>
<comment type="function">
    <text evidence="4">Sequence-specific RNA-binding protein that regulates translation and mRNA stability by binding the 3'-UTR of target mRNAs.</text>
</comment>
<evidence type="ECO:0000256" key="4">
    <source>
        <dbReference type="ARBA" id="ARBA00058490"/>
    </source>
</evidence>
<sequence>MERRDCDRSTPTANSPSYTYPFFDETLASSMARLNLNPQSDYLFNDLGTRAPSIPSLDDTNLRDNYYNNIAATVPATGFGYDVVNGWDNLLNEQGLNRNRNGFDIRGGGGGSIPYLGPDGLVLSNPNSLNGGFYNRRPQPRLENVDLDFLSVKNLRGKILSLSKDQNGCKILRKAIEGVKDENEIDMVLVEIIEHLGELMVHQFGNYIVQNLVEVCSKAQLNRIVSKITETEYQLVSICLDNHGTRAVQRLLRHLETPGQEVTMVMAAISRHTVALTKDVNGHRVIQDCLRYFTDEDNRYLLRELARNCFGLATDKSGCCVLQQCVNSSSGETRDCLVAEIISNALPLAEDRYGNYVVQHLLGLRIPQITANLLRQLEGSYATLSFNKYGSNVVEKCFPESREEQCTMIILELLSNPNVSMLLIDPYGNYVIQSALRVAKGLVRSALLNLVRINFPMMRSNIYGKKVLEFLDKQRSHV</sequence>
<keyword evidence="2" id="KW-0810">Translation regulation</keyword>
<dbReference type="Pfam" id="PF00806">
    <property type="entry name" value="PUF"/>
    <property type="match status" value="8"/>
</dbReference>
<accession>A0A7J7DLB8</accession>
<dbReference type="FunFam" id="1.25.10.10:FF:000237">
    <property type="entry name" value="Pumilio homolog 9"/>
    <property type="match status" value="1"/>
</dbReference>
<name>A0A7J7DLB8_TRIWF</name>
<feature type="repeat" description="Pumilio" evidence="5">
    <location>
        <begin position="230"/>
        <end position="267"/>
    </location>
</feature>
<proteinExistence type="predicted"/>
<dbReference type="InterPro" id="IPR011989">
    <property type="entry name" value="ARM-like"/>
</dbReference>
<evidence type="ECO:0000256" key="5">
    <source>
        <dbReference type="PROSITE-ProRule" id="PRU00317"/>
    </source>
</evidence>
<dbReference type="InterPro" id="IPR016024">
    <property type="entry name" value="ARM-type_fold"/>
</dbReference>
<feature type="repeat" description="Pumilio" evidence="5">
    <location>
        <begin position="340"/>
        <end position="375"/>
    </location>
</feature>
<evidence type="ECO:0000256" key="1">
    <source>
        <dbReference type="ARBA" id="ARBA00022737"/>
    </source>
</evidence>
<dbReference type="InterPro" id="IPR033712">
    <property type="entry name" value="Pumilio_RNA-bd"/>
</dbReference>
<dbReference type="PROSITE" id="PS50303">
    <property type="entry name" value="PUM_HD"/>
    <property type="match status" value="1"/>
</dbReference>
<keyword evidence="3" id="KW-0694">RNA-binding</keyword>
<feature type="repeat" description="Pumilio" evidence="5">
    <location>
        <begin position="376"/>
        <end position="411"/>
    </location>
</feature>
<dbReference type="Proteomes" id="UP000593562">
    <property type="component" value="Unassembled WGS sequence"/>
</dbReference>
<feature type="repeat" description="Pumilio" evidence="5">
    <location>
        <begin position="268"/>
        <end position="303"/>
    </location>
</feature>
<reference evidence="7 8" key="1">
    <citation type="journal article" date="2020" name="Nat. Commun.">
        <title>Genome of Tripterygium wilfordii and identification of cytochrome P450 involved in triptolide biosynthesis.</title>
        <authorList>
            <person name="Tu L."/>
            <person name="Su P."/>
            <person name="Zhang Z."/>
            <person name="Gao L."/>
            <person name="Wang J."/>
            <person name="Hu T."/>
            <person name="Zhou J."/>
            <person name="Zhang Y."/>
            <person name="Zhao Y."/>
            <person name="Liu Y."/>
            <person name="Song Y."/>
            <person name="Tong Y."/>
            <person name="Lu Y."/>
            <person name="Yang J."/>
            <person name="Xu C."/>
            <person name="Jia M."/>
            <person name="Peters R.J."/>
            <person name="Huang L."/>
            <person name="Gao W."/>
        </authorList>
    </citation>
    <scope>NUCLEOTIDE SEQUENCE [LARGE SCALE GENOMIC DNA]</scope>
    <source>
        <strain evidence="8">cv. XIE 37</strain>
        <tissue evidence="7">Leaf</tissue>
    </source>
</reference>
<feature type="repeat" description="Pumilio" evidence="5">
    <location>
        <begin position="412"/>
        <end position="449"/>
    </location>
</feature>
<dbReference type="GO" id="GO:0003729">
    <property type="term" value="F:mRNA binding"/>
    <property type="evidence" value="ECO:0007669"/>
    <property type="project" value="TreeGrafter"/>
</dbReference>
<keyword evidence="8" id="KW-1185">Reference proteome</keyword>